<dbReference type="InterPro" id="IPR006311">
    <property type="entry name" value="TAT_signal"/>
</dbReference>
<dbReference type="InterPro" id="IPR003594">
    <property type="entry name" value="HATPase_dom"/>
</dbReference>
<keyword evidence="11" id="KW-1185">Reference proteome</keyword>
<dbReference type="PRINTS" id="PR00344">
    <property type="entry name" value="BCTRLSENSOR"/>
</dbReference>
<feature type="transmembrane region" description="Helical" evidence="7">
    <location>
        <begin position="20"/>
        <end position="39"/>
    </location>
</feature>
<dbReference type="GO" id="GO:0007165">
    <property type="term" value="P:signal transduction"/>
    <property type="evidence" value="ECO:0007669"/>
    <property type="project" value="InterPro"/>
</dbReference>
<evidence type="ECO:0000259" key="9">
    <source>
        <dbReference type="PROSITE" id="PS50885"/>
    </source>
</evidence>
<dbReference type="InterPro" id="IPR005467">
    <property type="entry name" value="His_kinase_dom"/>
</dbReference>
<dbReference type="PANTHER" id="PTHR43065:SF51">
    <property type="entry name" value="HISTIDINE KINASE"/>
    <property type="match status" value="1"/>
</dbReference>
<dbReference type="EC" id="2.7.13.3" evidence="3"/>
<dbReference type="SMART" id="SM00387">
    <property type="entry name" value="HATPase_c"/>
    <property type="match status" value="1"/>
</dbReference>
<dbReference type="InterPro" id="IPR004358">
    <property type="entry name" value="Sig_transdc_His_kin-like_C"/>
</dbReference>
<keyword evidence="7" id="KW-0812">Transmembrane</keyword>
<dbReference type="GO" id="GO:0004673">
    <property type="term" value="F:protein histidine kinase activity"/>
    <property type="evidence" value="ECO:0007669"/>
    <property type="project" value="UniProtKB-EC"/>
</dbReference>
<organism evidence="10 11">
    <name type="scientific">Roseisolibacter agri</name>
    <dbReference type="NCBI Taxonomy" id="2014610"/>
    <lineage>
        <taxon>Bacteria</taxon>
        <taxon>Pseudomonadati</taxon>
        <taxon>Gemmatimonadota</taxon>
        <taxon>Gemmatimonadia</taxon>
        <taxon>Gemmatimonadales</taxon>
        <taxon>Gemmatimonadaceae</taxon>
        <taxon>Roseisolibacter</taxon>
    </lineage>
</organism>
<evidence type="ECO:0000256" key="4">
    <source>
        <dbReference type="ARBA" id="ARBA00022553"/>
    </source>
</evidence>
<comment type="catalytic activity">
    <reaction evidence="1">
        <text>ATP + protein L-histidine = ADP + protein N-phospho-L-histidine.</text>
        <dbReference type="EC" id="2.7.13.3"/>
    </reaction>
</comment>
<dbReference type="PROSITE" id="PS50885">
    <property type="entry name" value="HAMP"/>
    <property type="match status" value="1"/>
</dbReference>
<sequence>MPAPRVERRGRLVVRHDRRVLLLALLAGAPAVAATAWLAPRAGLAPLARGWLVGIAVFVWIVAALVARLQVVRPLQTLANVLAALREGDFSFRARAARPDDALGLALHEANLLTAVLREERLRALESAALLRRVMAEIDVAVFAFDEALRLRLVNRQGERLLARPAERLIGETADALGVADLLRDVERALPGVLPAPRVLSASFPGGTGRWEVRRGEFRQGGRPHALLLVTDLSETLRAEERQAWQRLVRVLSHEINNSLAPIKTIAGSLLRRVRSARERALRAAPAVPALPGDASTAHPPTASGVLAAYGSADDDFAHGLGVIAERAESLGRFIGAYARLTRLPAPSKRAVDVDHWVRRVATLESRVPLTVVGGPAVVVPADADQLDQLLINLLRNAADAATETHGGVTVWWDAPRGALRLFVDDEGPGLAETSNLFVPFYSTKPEGSGIGLALCRQIVEGHGGTITLENRPDARGARATVTLPR</sequence>
<dbReference type="SUPFAM" id="SSF55874">
    <property type="entry name" value="ATPase domain of HSP90 chaperone/DNA topoisomerase II/histidine kinase"/>
    <property type="match status" value="1"/>
</dbReference>
<evidence type="ECO:0000256" key="7">
    <source>
        <dbReference type="SAM" id="Phobius"/>
    </source>
</evidence>
<evidence type="ECO:0000256" key="6">
    <source>
        <dbReference type="ARBA" id="ARBA00022777"/>
    </source>
</evidence>
<comment type="caution">
    <text evidence="10">The sequence shown here is derived from an EMBL/GenBank/DDBJ whole genome shotgun (WGS) entry which is preliminary data.</text>
</comment>
<evidence type="ECO:0000313" key="11">
    <source>
        <dbReference type="Proteomes" id="UP001161325"/>
    </source>
</evidence>
<evidence type="ECO:0000259" key="8">
    <source>
        <dbReference type="PROSITE" id="PS50109"/>
    </source>
</evidence>
<dbReference type="EMBL" id="BRXS01000003">
    <property type="protein sequence ID" value="GLC25440.1"/>
    <property type="molecule type" value="Genomic_DNA"/>
</dbReference>
<accession>A0AA37QFI0</accession>
<evidence type="ECO:0000256" key="2">
    <source>
        <dbReference type="ARBA" id="ARBA00004370"/>
    </source>
</evidence>
<name>A0AA37QFI0_9BACT</name>
<evidence type="ECO:0000256" key="3">
    <source>
        <dbReference type="ARBA" id="ARBA00012438"/>
    </source>
</evidence>
<dbReference type="PROSITE" id="PS50109">
    <property type="entry name" value="HIS_KIN"/>
    <property type="match status" value="1"/>
</dbReference>
<evidence type="ECO:0000256" key="1">
    <source>
        <dbReference type="ARBA" id="ARBA00000085"/>
    </source>
</evidence>
<comment type="subcellular location">
    <subcellularLocation>
        <location evidence="2">Membrane</location>
    </subcellularLocation>
</comment>
<dbReference type="RefSeq" id="WP_284349895.1">
    <property type="nucleotide sequence ID" value="NZ_BRXS01000003.1"/>
</dbReference>
<dbReference type="AlphaFoldDB" id="A0AA37QFI0"/>
<dbReference type="PANTHER" id="PTHR43065">
    <property type="entry name" value="SENSOR HISTIDINE KINASE"/>
    <property type="match status" value="1"/>
</dbReference>
<gene>
    <name evidence="10" type="ORF">rosag_19530</name>
</gene>
<dbReference type="Proteomes" id="UP001161325">
    <property type="component" value="Unassembled WGS sequence"/>
</dbReference>
<dbReference type="InterPro" id="IPR013656">
    <property type="entry name" value="PAS_4"/>
</dbReference>
<dbReference type="Gene3D" id="3.30.565.10">
    <property type="entry name" value="Histidine kinase-like ATPase, C-terminal domain"/>
    <property type="match status" value="1"/>
</dbReference>
<dbReference type="GO" id="GO:0016020">
    <property type="term" value="C:membrane"/>
    <property type="evidence" value="ECO:0007669"/>
    <property type="project" value="UniProtKB-SubCell"/>
</dbReference>
<dbReference type="SUPFAM" id="SSF55785">
    <property type="entry name" value="PYP-like sensor domain (PAS domain)"/>
    <property type="match status" value="1"/>
</dbReference>
<protein>
    <recommendedName>
        <fullName evidence="3">histidine kinase</fullName>
        <ecNumber evidence="3">2.7.13.3</ecNumber>
    </recommendedName>
</protein>
<dbReference type="Gene3D" id="1.10.287.130">
    <property type="match status" value="1"/>
</dbReference>
<keyword evidence="6" id="KW-0418">Kinase</keyword>
<feature type="transmembrane region" description="Helical" evidence="7">
    <location>
        <begin position="51"/>
        <end position="69"/>
    </location>
</feature>
<dbReference type="Pfam" id="PF02518">
    <property type="entry name" value="HATPase_c"/>
    <property type="match status" value="1"/>
</dbReference>
<feature type="domain" description="HAMP" evidence="9">
    <location>
        <begin position="69"/>
        <end position="122"/>
    </location>
</feature>
<keyword evidence="4" id="KW-0597">Phosphoprotein</keyword>
<feature type="domain" description="Histidine kinase" evidence="8">
    <location>
        <begin position="251"/>
        <end position="486"/>
    </location>
</feature>
<proteinExistence type="predicted"/>
<dbReference type="Pfam" id="PF08448">
    <property type="entry name" value="PAS_4"/>
    <property type="match status" value="1"/>
</dbReference>
<dbReference type="InterPro" id="IPR036890">
    <property type="entry name" value="HATPase_C_sf"/>
</dbReference>
<dbReference type="InterPro" id="IPR035965">
    <property type="entry name" value="PAS-like_dom_sf"/>
</dbReference>
<evidence type="ECO:0000256" key="5">
    <source>
        <dbReference type="ARBA" id="ARBA00022679"/>
    </source>
</evidence>
<dbReference type="PROSITE" id="PS51318">
    <property type="entry name" value="TAT"/>
    <property type="match status" value="1"/>
</dbReference>
<dbReference type="InterPro" id="IPR003660">
    <property type="entry name" value="HAMP_dom"/>
</dbReference>
<keyword evidence="7" id="KW-0472">Membrane</keyword>
<dbReference type="Gene3D" id="3.30.450.20">
    <property type="entry name" value="PAS domain"/>
    <property type="match status" value="1"/>
</dbReference>
<evidence type="ECO:0000313" key="10">
    <source>
        <dbReference type="EMBL" id="GLC25440.1"/>
    </source>
</evidence>
<keyword evidence="5" id="KW-0808">Transferase</keyword>
<keyword evidence="7" id="KW-1133">Transmembrane helix</keyword>
<reference evidence="10" key="1">
    <citation type="submission" date="2022-08" db="EMBL/GenBank/DDBJ databases">
        <title>Draft genome sequencing of Roseisolibacter agri AW1220.</title>
        <authorList>
            <person name="Tobiishi Y."/>
            <person name="Tonouchi A."/>
        </authorList>
    </citation>
    <scope>NUCLEOTIDE SEQUENCE</scope>
    <source>
        <strain evidence="10">AW1220</strain>
    </source>
</reference>